<evidence type="ECO:0000256" key="1">
    <source>
        <dbReference type="SAM" id="SignalP"/>
    </source>
</evidence>
<name>A0ABR3HC34_LOXSC</name>
<accession>A0ABR3HC34</accession>
<gene>
    <name evidence="2" type="ORF">ABMA27_008644</name>
</gene>
<keyword evidence="3" id="KW-1185">Reference proteome</keyword>
<feature type="chain" id="PRO_5045087758" evidence="1">
    <location>
        <begin position="21"/>
        <end position="192"/>
    </location>
</feature>
<protein>
    <submittedName>
        <fullName evidence="2">Uncharacterized protein</fullName>
    </submittedName>
</protein>
<organism evidence="2 3">
    <name type="scientific">Loxostege sticticalis</name>
    <name type="common">Beet webworm moth</name>
    <dbReference type="NCBI Taxonomy" id="481309"/>
    <lineage>
        <taxon>Eukaryota</taxon>
        <taxon>Metazoa</taxon>
        <taxon>Ecdysozoa</taxon>
        <taxon>Arthropoda</taxon>
        <taxon>Hexapoda</taxon>
        <taxon>Insecta</taxon>
        <taxon>Pterygota</taxon>
        <taxon>Neoptera</taxon>
        <taxon>Endopterygota</taxon>
        <taxon>Lepidoptera</taxon>
        <taxon>Glossata</taxon>
        <taxon>Ditrysia</taxon>
        <taxon>Pyraloidea</taxon>
        <taxon>Crambidae</taxon>
        <taxon>Pyraustinae</taxon>
        <taxon>Loxostege</taxon>
    </lineage>
</organism>
<dbReference type="Proteomes" id="UP001549920">
    <property type="component" value="Unassembled WGS sequence"/>
</dbReference>
<sequence length="192" mass="21781">MKGGFILIICMMAFLKVVYAHEKAIKGPYKTTMTALTLCTKTTLPLQTRNPGLVFRLKFVNTTKTTNLVAGTFTVTRNLKNLTIIAIAYKWEMGKWKTHLTLPRLSCKTPVMTTVVAIMTNIKFDPGSCAVIKGTYKMEFDINVADHIWAPEREYGRMRWRLEFITKKNTITCLLGDNIVEPIKKVNTTKAN</sequence>
<dbReference type="EMBL" id="JBEUOH010000022">
    <property type="protein sequence ID" value="KAL0867977.1"/>
    <property type="molecule type" value="Genomic_DNA"/>
</dbReference>
<evidence type="ECO:0000313" key="2">
    <source>
        <dbReference type="EMBL" id="KAL0867977.1"/>
    </source>
</evidence>
<evidence type="ECO:0000313" key="3">
    <source>
        <dbReference type="Proteomes" id="UP001549920"/>
    </source>
</evidence>
<feature type="signal peptide" evidence="1">
    <location>
        <begin position="1"/>
        <end position="20"/>
    </location>
</feature>
<reference evidence="2 3" key="1">
    <citation type="submission" date="2024-06" db="EMBL/GenBank/DDBJ databases">
        <title>A chromosome-level genome assembly of beet webworm, Loxostege sticticalis.</title>
        <authorList>
            <person name="Zhang Y."/>
        </authorList>
    </citation>
    <scope>NUCLEOTIDE SEQUENCE [LARGE SCALE GENOMIC DNA]</scope>
    <source>
        <strain evidence="2">AQ026</strain>
        <tissue evidence="2">Whole body</tissue>
    </source>
</reference>
<comment type="caution">
    <text evidence="2">The sequence shown here is derived from an EMBL/GenBank/DDBJ whole genome shotgun (WGS) entry which is preliminary data.</text>
</comment>
<proteinExistence type="predicted"/>
<keyword evidence="1" id="KW-0732">Signal</keyword>